<keyword evidence="2" id="KW-0812">Transmembrane</keyword>
<dbReference type="Proteomes" id="UP001058860">
    <property type="component" value="Chromosome"/>
</dbReference>
<dbReference type="EMBL" id="CP088295">
    <property type="protein sequence ID" value="UUY03469.1"/>
    <property type="molecule type" value="Genomic_DNA"/>
</dbReference>
<evidence type="ECO:0000256" key="2">
    <source>
        <dbReference type="SAM" id="Phobius"/>
    </source>
</evidence>
<accession>A0ABY5PFN1</accession>
<protein>
    <submittedName>
        <fullName evidence="4">MlaD family protein</fullName>
    </submittedName>
</protein>
<keyword evidence="2" id="KW-1133">Transmembrane helix</keyword>
<feature type="compositionally biased region" description="Polar residues" evidence="1">
    <location>
        <begin position="390"/>
        <end position="408"/>
    </location>
</feature>
<evidence type="ECO:0000256" key="1">
    <source>
        <dbReference type="SAM" id="MobiDB-lite"/>
    </source>
</evidence>
<evidence type="ECO:0000313" key="5">
    <source>
        <dbReference type="Proteomes" id="UP001058860"/>
    </source>
</evidence>
<dbReference type="RefSeq" id="WP_353863974.1">
    <property type="nucleotide sequence ID" value="NZ_CP088295.1"/>
</dbReference>
<feature type="compositionally biased region" description="Low complexity" evidence="1">
    <location>
        <begin position="414"/>
        <end position="425"/>
    </location>
</feature>
<reference evidence="5" key="1">
    <citation type="submission" date="2021-11" db="EMBL/GenBank/DDBJ databases">
        <title>Cultivation dependent microbiological survey of springs from the worlds oldest radium mine currently devoted to the extraction of radon-saturated water.</title>
        <authorList>
            <person name="Kapinusova G."/>
            <person name="Smrhova T."/>
            <person name="Strejcek M."/>
            <person name="Suman J."/>
            <person name="Jani K."/>
            <person name="Pajer P."/>
            <person name="Uhlik O."/>
        </authorList>
    </citation>
    <scope>NUCLEOTIDE SEQUENCE [LARGE SCALE GENOMIC DNA]</scope>
    <source>
        <strain evidence="5">J379</strain>
    </source>
</reference>
<dbReference type="InterPro" id="IPR003399">
    <property type="entry name" value="Mce/MlaD"/>
</dbReference>
<dbReference type="PANTHER" id="PTHR33371">
    <property type="entry name" value="INTERMEMBRANE PHOSPHOLIPID TRANSPORT SYSTEM BINDING PROTEIN MLAD-RELATED"/>
    <property type="match status" value="1"/>
</dbReference>
<feature type="domain" description="Mce/MlaD" evidence="3">
    <location>
        <begin position="29"/>
        <end position="108"/>
    </location>
</feature>
<sequence length="444" mass="46811">MTLARAGVLGVLVIGLIAVGYFVLGGNGGPTYKLVFENSGQLVRGNSVQISGRSVGQVKDLTLTENNQAEVEVEITDETLADGLPAGTKATVRQASLSSVAGRYISLQLGTGPKLESGETIPASSTVSTVDLDQLFNTLDAPTRESLQKVIQGSATWYQGKGAEANEAAKYFAPALSSTSKLLRELTKDQGTFQSLIVNGSKVVGALAQRRSEISQLVGNANQASAAIAQESTALDESLGELPTTLKRANSTFVNLRATLDDLEPLVDVSLEQTKDLEPFIKELQPLLEEAEPTVADLSQIVKKQGANNDLTDLMAQAPDIAKTATPTFKNTTQAINDSLPLLSFARPYSPDLIGLFRDFGQTNAYYDANGHFGRVQAITNAFSYDESTNVLTPQDPSQRLNGVSTGNVKRCPGGASQAAADGSGPYTEGGTLDCDPTKVLPGP</sequence>
<dbReference type="Pfam" id="PF02470">
    <property type="entry name" value="MlaD"/>
    <property type="match status" value="1"/>
</dbReference>
<organism evidence="4 5">
    <name type="scientific">Svornostia abyssi</name>
    <dbReference type="NCBI Taxonomy" id="2898438"/>
    <lineage>
        <taxon>Bacteria</taxon>
        <taxon>Bacillati</taxon>
        <taxon>Actinomycetota</taxon>
        <taxon>Thermoleophilia</taxon>
        <taxon>Solirubrobacterales</taxon>
        <taxon>Baekduiaceae</taxon>
        <taxon>Svornostia</taxon>
    </lineage>
</organism>
<feature type="transmembrane region" description="Helical" evidence="2">
    <location>
        <begin position="6"/>
        <end position="24"/>
    </location>
</feature>
<gene>
    <name evidence="4" type="ORF">LRS13_22815</name>
</gene>
<evidence type="ECO:0000313" key="4">
    <source>
        <dbReference type="EMBL" id="UUY03469.1"/>
    </source>
</evidence>
<evidence type="ECO:0000259" key="3">
    <source>
        <dbReference type="Pfam" id="PF02470"/>
    </source>
</evidence>
<feature type="region of interest" description="Disordered" evidence="1">
    <location>
        <begin position="390"/>
        <end position="444"/>
    </location>
</feature>
<name>A0ABY5PFN1_9ACTN</name>
<keyword evidence="5" id="KW-1185">Reference proteome</keyword>
<keyword evidence="2" id="KW-0472">Membrane</keyword>
<dbReference type="PANTHER" id="PTHR33371:SF4">
    <property type="entry name" value="INTERMEMBRANE PHOSPHOLIPID TRANSPORT SYSTEM BINDING PROTEIN MLAD"/>
    <property type="match status" value="1"/>
</dbReference>
<proteinExistence type="predicted"/>
<dbReference type="InterPro" id="IPR052336">
    <property type="entry name" value="MlaD_Phospholipid_Transporter"/>
</dbReference>